<dbReference type="STRING" id="134849.SAMN05443668_104507"/>
<dbReference type="RefSeq" id="WP_178379885.1">
    <property type="nucleotide sequence ID" value="NZ_FRCS01000004.1"/>
</dbReference>
<evidence type="ECO:0000313" key="3">
    <source>
        <dbReference type="Proteomes" id="UP000184440"/>
    </source>
</evidence>
<gene>
    <name evidence="2" type="ORF">SAMN05443668_104507</name>
</gene>
<accession>A0A1M7QDH6</accession>
<protein>
    <submittedName>
        <fullName evidence="2">Uncharacterized protein</fullName>
    </submittedName>
</protein>
<proteinExistence type="predicted"/>
<evidence type="ECO:0000256" key="1">
    <source>
        <dbReference type="SAM" id="MobiDB-lite"/>
    </source>
</evidence>
<reference evidence="2 3" key="1">
    <citation type="submission" date="2016-11" db="EMBL/GenBank/DDBJ databases">
        <authorList>
            <person name="Jaros S."/>
            <person name="Januszkiewicz K."/>
            <person name="Wedrychowicz H."/>
        </authorList>
    </citation>
    <scope>NUCLEOTIDE SEQUENCE [LARGE SCALE GENOMIC DNA]</scope>
    <source>
        <strain evidence="2 3">DSM 46144</strain>
    </source>
</reference>
<feature type="compositionally biased region" description="Basic and acidic residues" evidence="1">
    <location>
        <begin position="1"/>
        <end position="11"/>
    </location>
</feature>
<dbReference type="EMBL" id="FRCS01000004">
    <property type="protein sequence ID" value="SHN28891.1"/>
    <property type="molecule type" value="Genomic_DNA"/>
</dbReference>
<feature type="region of interest" description="Disordered" evidence="1">
    <location>
        <begin position="1"/>
        <end position="27"/>
    </location>
</feature>
<name>A0A1M7QDH6_9ACTN</name>
<organism evidence="2 3">
    <name type="scientific">Cryptosporangium aurantiacum</name>
    <dbReference type="NCBI Taxonomy" id="134849"/>
    <lineage>
        <taxon>Bacteria</taxon>
        <taxon>Bacillati</taxon>
        <taxon>Actinomycetota</taxon>
        <taxon>Actinomycetes</taxon>
        <taxon>Cryptosporangiales</taxon>
        <taxon>Cryptosporangiaceae</taxon>
        <taxon>Cryptosporangium</taxon>
    </lineage>
</organism>
<keyword evidence="3" id="KW-1185">Reference proteome</keyword>
<sequence length="47" mass="5216">MTSFDRKFRELDEPDEGTEYTLADDRPDDADALVSDWATATIHGVAA</sequence>
<dbReference type="AlphaFoldDB" id="A0A1M7QDH6"/>
<dbReference type="Proteomes" id="UP000184440">
    <property type="component" value="Unassembled WGS sequence"/>
</dbReference>
<evidence type="ECO:0000313" key="2">
    <source>
        <dbReference type="EMBL" id="SHN28891.1"/>
    </source>
</evidence>